<evidence type="ECO:0000256" key="5">
    <source>
        <dbReference type="ARBA" id="ARBA00023004"/>
    </source>
</evidence>
<dbReference type="FunFam" id="1.10.630.10:FF:000018">
    <property type="entry name" value="Cytochrome P450 monooxygenase"/>
    <property type="match status" value="1"/>
</dbReference>
<dbReference type="PANTHER" id="PTHR46696:SF6">
    <property type="entry name" value="P450, PUTATIVE (EUROFUNG)-RELATED"/>
    <property type="match status" value="1"/>
</dbReference>
<dbReference type="GO" id="GO:0004497">
    <property type="term" value="F:monooxygenase activity"/>
    <property type="evidence" value="ECO:0007669"/>
    <property type="project" value="UniProtKB-KW"/>
</dbReference>
<organism evidence="7">
    <name type="scientific">freshwater metagenome</name>
    <dbReference type="NCBI Taxonomy" id="449393"/>
    <lineage>
        <taxon>unclassified sequences</taxon>
        <taxon>metagenomes</taxon>
        <taxon>ecological metagenomes</taxon>
    </lineage>
</organism>
<protein>
    <submittedName>
        <fullName evidence="7">Unannotated protein</fullName>
    </submittedName>
</protein>
<comment type="similarity">
    <text evidence="1">Belongs to the cytochrome P450 family.</text>
</comment>
<accession>A0A6J6B701</accession>
<keyword evidence="3" id="KW-0479">Metal-binding</keyword>
<dbReference type="Gene3D" id="1.10.630.10">
    <property type="entry name" value="Cytochrome P450"/>
    <property type="match status" value="1"/>
</dbReference>
<dbReference type="PROSITE" id="PS00086">
    <property type="entry name" value="CYTOCHROME_P450"/>
    <property type="match status" value="1"/>
</dbReference>
<dbReference type="PRINTS" id="PR00385">
    <property type="entry name" value="P450"/>
</dbReference>
<evidence type="ECO:0000256" key="6">
    <source>
        <dbReference type="ARBA" id="ARBA00023033"/>
    </source>
</evidence>
<dbReference type="GO" id="GO:0020037">
    <property type="term" value="F:heme binding"/>
    <property type="evidence" value="ECO:0007669"/>
    <property type="project" value="InterPro"/>
</dbReference>
<name>A0A6J6B701_9ZZZZ</name>
<dbReference type="PRINTS" id="PR00359">
    <property type="entry name" value="BP450"/>
</dbReference>
<proteinExistence type="inferred from homology"/>
<dbReference type="GO" id="GO:0016705">
    <property type="term" value="F:oxidoreductase activity, acting on paired donors, with incorporation or reduction of molecular oxygen"/>
    <property type="evidence" value="ECO:0007669"/>
    <property type="project" value="InterPro"/>
</dbReference>
<dbReference type="PANTHER" id="PTHR46696">
    <property type="entry name" value="P450, PUTATIVE (EUROFUNG)-RELATED"/>
    <property type="match status" value="1"/>
</dbReference>
<dbReference type="InterPro" id="IPR036396">
    <property type="entry name" value="Cyt_P450_sf"/>
</dbReference>
<evidence type="ECO:0000256" key="2">
    <source>
        <dbReference type="ARBA" id="ARBA00022617"/>
    </source>
</evidence>
<evidence type="ECO:0000256" key="1">
    <source>
        <dbReference type="ARBA" id="ARBA00010617"/>
    </source>
</evidence>
<dbReference type="SUPFAM" id="SSF48264">
    <property type="entry name" value="Cytochrome P450"/>
    <property type="match status" value="1"/>
</dbReference>
<dbReference type="InterPro" id="IPR017972">
    <property type="entry name" value="Cyt_P450_CS"/>
</dbReference>
<sequence length="408" mass="45586">MTSTEDFTPVTDWATDFDHADPQYNRNAHAIWAELRGTCPVAHSERYGGTWLPTTHEYVREIAYDTENFTSRAVIVEKMIPPDPAPIGGAPPITSDPPFHIEARKLLLPPFAPKKIELWEPEVRKLCRTLLDSMMDDVASGKSIDAAADYAKRIPVNVISRMLGFPMSDEDLFLEFVHDVLEGIDDAPEIRFVKIERLIQYIVTQIEEHVENPRDDLTSYLMGVELFGSKLSVEHIGGSIILLLIAGIDTTWSAIGSSLWHLAHNPDDLARLVADPSLIPTAVEEFLRAYAPVTMARLVAKDHDFHGCPMKVDDWVLLPFPAANLDPKVFPDADKVLIDRAENRHSAFGLGIHRCLGSNLARLELTIAIEEFINRFPSFTLAGTEDDVVWSVGQIRGPRELPVKVLAQ</sequence>
<dbReference type="AlphaFoldDB" id="A0A6J6B701"/>
<evidence type="ECO:0000313" key="7">
    <source>
        <dbReference type="EMBL" id="CAB4534083.1"/>
    </source>
</evidence>
<dbReference type="GO" id="GO:0005506">
    <property type="term" value="F:iron ion binding"/>
    <property type="evidence" value="ECO:0007669"/>
    <property type="project" value="InterPro"/>
</dbReference>
<dbReference type="InterPro" id="IPR002397">
    <property type="entry name" value="Cyt_P450_B"/>
</dbReference>
<dbReference type="Pfam" id="PF00067">
    <property type="entry name" value="p450"/>
    <property type="match status" value="1"/>
</dbReference>
<evidence type="ECO:0000256" key="4">
    <source>
        <dbReference type="ARBA" id="ARBA00023002"/>
    </source>
</evidence>
<gene>
    <name evidence="7" type="ORF">UFOPK1421_00209</name>
</gene>
<keyword evidence="6" id="KW-0503">Monooxygenase</keyword>
<reference evidence="7" key="1">
    <citation type="submission" date="2020-05" db="EMBL/GenBank/DDBJ databases">
        <authorList>
            <person name="Chiriac C."/>
            <person name="Salcher M."/>
            <person name="Ghai R."/>
            <person name="Kavagutti S V."/>
        </authorList>
    </citation>
    <scope>NUCLEOTIDE SEQUENCE</scope>
</reference>
<evidence type="ECO:0000256" key="3">
    <source>
        <dbReference type="ARBA" id="ARBA00022723"/>
    </source>
</evidence>
<dbReference type="EMBL" id="CAEZSL010000013">
    <property type="protein sequence ID" value="CAB4534083.1"/>
    <property type="molecule type" value="Genomic_DNA"/>
</dbReference>
<keyword evidence="4" id="KW-0560">Oxidoreductase</keyword>
<keyword evidence="2" id="KW-0349">Heme</keyword>
<dbReference type="InterPro" id="IPR001128">
    <property type="entry name" value="Cyt_P450"/>
</dbReference>
<keyword evidence="5" id="KW-0408">Iron</keyword>